<dbReference type="InterPro" id="IPR031157">
    <property type="entry name" value="G_TR_CS"/>
</dbReference>
<feature type="region of interest" description="Disordered" evidence="11">
    <location>
        <begin position="1"/>
        <end position="20"/>
    </location>
</feature>
<feature type="domain" description="Tr-type G" evidence="12">
    <location>
        <begin position="47"/>
        <end position="269"/>
    </location>
</feature>
<dbReference type="InterPro" id="IPR004161">
    <property type="entry name" value="EFTu-like_2"/>
</dbReference>
<evidence type="ECO:0000256" key="10">
    <source>
        <dbReference type="ARBA" id="ARBA00074866"/>
    </source>
</evidence>
<dbReference type="AlphaFoldDB" id="A0A2T0A914"/>
<dbReference type="PROSITE" id="PS51722">
    <property type="entry name" value="G_TR_2"/>
    <property type="match status" value="1"/>
</dbReference>
<dbReference type="PROSITE" id="PS00301">
    <property type="entry name" value="G_TR_1"/>
    <property type="match status" value="1"/>
</dbReference>
<keyword evidence="4" id="KW-0547">Nucleotide-binding</keyword>
<dbReference type="GO" id="GO:0002184">
    <property type="term" value="P:cytoplasmic translational termination"/>
    <property type="evidence" value="ECO:0007669"/>
    <property type="project" value="UniProtKB-ARBA"/>
</dbReference>
<dbReference type="GO" id="GO:1990533">
    <property type="term" value="C:Dom34-Hbs1 complex"/>
    <property type="evidence" value="ECO:0007669"/>
    <property type="project" value="UniProtKB-ARBA"/>
</dbReference>
<comment type="subunit">
    <text evidence="9">Component of the Dom34-Hbs1 complex, also named Pelota-HBS1L complex, composed of dom34 and hbs1.</text>
</comment>
<dbReference type="Proteomes" id="UP000239560">
    <property type="component" value="Unassembled WGS sequence"/>
</dbReference>
<dbReference type="FunFam" id="2.40.30.10:FF:000020">
    <property type="entry name" value="Translation elongation factor EF-1"/>
    <property type="match status" value="1"/>
</dbReference>
<dbReference type="CDD" id="cd01883">
    <property type="entry name" value="EF1_alpha"/>
    <property type="match status" value="1"/>
</dbReference>
<dbReference type="InterPro" id="IPR027417">
    <property type="entry name" value="P-loop_NTPase"/>
</dbReference>
<sequence>MEAMGLGDGSSSREEERMKVDEEPAPAIIMSKEKILKEVKAKAATEKPVLSLVVIGHVDAGKSTLMGRVLHELGETTDREVASNQRQSEKIGKGSFAYAWTFDAMDEERERGVTIDVAIDTFSTQRKRFTLIDAPGHRDFVPNMISGAAQADVAILVVDGASGAFEKGFEGGGQTREHALLVRSLGVQQIIVAVNKLDAVRWSEVRYKNIFDQLFPFLTDIGFMPHKITFVPVSASTGENLTKQTNELLRAWYDGPTLVEELDSLPVPTRALDVALRIPVSNVFKGQSATASGLAVTGRVESGIVQVGEKLAALPGDESGIVRALEVNGELVPYATAGANATIFLSGIEANQLSVGSVLCPRSQPVPVVSTFTAQVLVFEPKHPITAGYAVELFHHSRDIPASIVALEAMLDKTTGKVTKTSPRCVRFP</sequence>
<dbReference type="EMBL" id="LCTV02000006">
    <property type="protein sequence ID" value="PRQ74515.1"/>
    <property type="molecule type" value="Genomic_DNA"/>
</dbReference>
<accession>A0A2T0A914</accession>
<evidence type="ECO:0000256" key="6">
    <source>
        <dbReference type="ARBA" id="ARBA00022917"/>
    </source>
</evidence>
<dbReference type="Pfam" id="PF03144">
    <property type="entry name" value="GTP_EFTU_D2"/>
    <property type="match status" value="1"/>
</dbReference>
<dbReference type="InterPro" id="IPR009000">
    <property type="entry name" value="Transl_B-barrel_sf"/>
</dbReference>
<comment type="caution">
    <text evidence="13">The sequence shown here is derived from an EMBL/GenBank/DDBJ whole genome shotgun (WGS) entry which is preliminary data.</text>
</comment>
<keyword evidence="3" id="KW-0963">Cytoplasm</keyword>
<dbReference type="GO" id="GO:0005525">
    <property type="term" value="F:GTP binding"/>
    <property type="evidence" value="ECO:0007669"/>
    <property type="project" value="UniProtKB-KW"/>
</dbReference>
<comment type="similarity">
    <text evidence="2">Belongs to the TRAFAC class translation factor GTPase superfamily. Classic translation factor GTPase family. EF-Tu/EF-1A subfamily.</text>
</comment>
<dbReference type="Pfam" id="PF00009">
    <property type="entry name" value="GTP_EFTU"/>
    <property type="match status" value="1"/>
</dbReference>
<keyword evidence="6" id="KW-0648">Protein biosynthesis</keyword>
<protein>
    <recommendedName>
        <fullName evidence="10">Elongation factor 1 alpha-like protein</fullName>
    </recommendedName>
</protein>
<dbReference type="InterPro" id="IPR054696">
    <property type="entry name" value="GTP-eEF1A_C"/>
</dbReference>
<comment type="subcellular location">
    <subcellularLocation>
        <location evidence="1">Cytoplasm</location>
    </subcellularLocation>
</comment>
<evidence type="ECO:0000256" key="2">
    <source>
        <dbReference type="ARBA" id="ARBA00007249"/>
    </source>
</evidence>
<name>A0A2T0A914_RHOTO</name>
<dbReference type="Pfam" id="PF22594">
    <property type="entry name" value="GTP-eEF1A_C"/>
    <property type="match status" value="1"/>
</dbReference>
<dbReference type="PRINTS" id="PR00315">
    <property type="entry name" value="ELONGATNFCT"/>
</dbReference>
<evidence type="ECO:0000256" key="3">
    <source>
        <dbReference type="ARBA" id="ARBA00022490"/>
    </source>
</evidence>
<dbReference type="CDD" id="cd16267">
    <property type="entry name" value="HBS1-like_II"/>
    <property type="match status" value="1"/>
</dbReference>
<dbReference type="InterPro" id="IPR000795">
    <property type="entry name" value="T_Tr_GTP-bd_dom"/>
</dbReference>
<dbReference type="OrthoDB" id="342024at2759"/>
<dbReference type="GO" id="GO:0005829">
    <property type="term" value="C:cytosol"/>
    <property type="evidence" value="ECO:0007669"/>
    <property type="project" value="GOC"/>
</dbReference>
<evidence type="ECO:0000313" key="14">
    <source>
        <dbReference type="Proteomes" id="UP000239560"/>
    </source>
</evidence>
<gene>
    <name evidence="13" type="ORF">AAT19DRAFT_14868</name>
</gene>
<dbReference type="Gene3D" id="2.40.30.10">
    <property type="entry name" value="Translation factors"/>
    <property type="match status" value="2"/>
</dbReference>
<evidence type="ECO:0000313" key="13">
    <source>
        <dbReference type="EMBL" id="PRQ74515.1"/>
    </source>
</evidence>
<dbReference type="Gene3D" id="3.40.50.300">
    <property type="entry name" value="P-loop containing nucleotide triphosphate hydrolases"/>
    <property type="match status" value="1"/>
</dbReference>
<evidence type="ECO:0000256" key="11">
    <source>
        <dbReference type="SAM" id="MobiDB-lite"/>
    </source>
</evidence>
<evidence type="ECO:0000256" key="9">
    <source>
        <dbReference type="ARBA" id="ARBA00063537"/>
    </source>
</evidence>
<evidence type="ECO:0000259" key="12">
    <source>
        <dbReference type="PROSITE" id="PS51722"/>
    </source>
</evidence>
<organism evidence="13 14">
    <name type="scientific">Rhodotorula toruloides</name>
    <name type="common">Yeast</name>
    <name type="synonym">Rhodosporidium toruloides</name>
    <dbReference type="NCBI Taxonomy" id="5286"/>
    <lineage>
        <taxon>Eukaryota</taxon>
        <taxon>Fungi</taxon>
        <taxon>Dikarya</taxon>
        <taxon>Basidiomycota</taxon>
        <taxon>Pucciniomycotina</taxon>
        <taxon>Microbotryomycetes</taxon>
        <taxon>Sporidiobolales</taxon>
        <taxon>Sporidiobolaceae</taxon>
        <taxon>Rhodotorula</taxon>
    </lineage>
</organism>
<reference evidence="13 14" key="1">
    <citation type="journal article" date="2018" name="Elife">
        <title>Functional genomics of lipid metabolism in the oleaginous yeast Rhodosporidium toruloides.</title>
        <authorList>
            <person name="Coradetti S.T."/>
            <person name="Pinel D."/>
            <person name="Geiselman G."/>
            <person name="Ito M."/>
            <person name="Mondo S."/>
            <person name="Reilly M.C."/>
            <person name="Cheng Y.F."/>
            <person name="Bauer S."/>
            <person name="Grigoriev I."/>
            <person name="Gladden J.M."/>
            <person name="Simmons B.A."/>
            <person name="Brem R."/>
            <person name="Arkin A.P."/>
            <person name="Skerker J.M."/>
        </authorList>
    </citation>
    <scope>NUCLEOTIDE SEQUENCE [LARGE SCALE GENOMIC DNA]</scope>
    <source>
        <strain evidence="13 14">NBRC 0880</strain>
    </source>
</reference>
<dbReference type="FunFam" id="3.40.50.300:FF:000204">
    <property type="entry name" value="Translation elongation factor Tu"/>
    <property type="match status" value="1"/>
</dbReference>
<evidence type="ECO:0000256" key="5">
    <source>
        <dbReference type="ARBA" id="ARBA00022801"/>
    </source>
</evidence>
<dbReference type="PANTHER" id="PTHR23115">
    <property type="entry name" value="TRANSLATION FACTOR"/>
    <property type="match status" value="1"/>
</dbReference>
<keyword evidence="5 13" id="KW-0378">Hydrolase</keyword>
<dbReference type="GO" id="GO:0003924">
    <property type="term" value="F:GTPase activity"/>
    <property type="evidence" value="ECO:0007669"/>
    <property type="project" value="InterPro"/>
</dbReference>
<evidence type="ECO:0000256" key="8">
    <source>
        <dbReference type="ARBA" id="ARBA00049117"/>
    </source>
</evidence>
<feature type="compositionally biased region" description="Basic and acidic residues" evidence="11">
    <location>
        <begin position="11"/>
        <end position="20"/>
    </location>
</feature>
<dbReference type="InterPro" id="IPR009001">
    <property type="entry name" value="Transl_elong_EF1A/Init_IF2_C"/>
</dbReference>
<evidence type="ECO:0000256" key="1">
    <source>
        <dbReference type="ARBA" id="ARBA00004496"/>
    </source>
</evidence>
<keyword evidence="7" id="KW-0342">GTP-binding</keyword>
<dbReference type="SUPFAM" id="SSF50465">
    <property type="entry name" value="EF-Tu/eEF-1alpha/eIF2-gamma C-terminal domain"/>
    <property type="match status" value="1"/>
</dbReference>
<comment type="catalytic activity">
    <reaction evidence="8">
        <text>GTP + H2O = GDP + phosphate + H(+)</text>
        <dbReference type="Rhea" id="RHEA:19669"/>
        <dbReference type="ChEBI" id="CHEBI:15377"/>
        <dbReference type="ChEBI" id="CHEBI:15378"/>
        <dbReference type="ChEBI" id="CHEBI:37565"/>
        <dbReference type="ChEBI" id="CHEBI:43474"/>
        <dbReference type="ChEBI" id="CHEBI:58189"/>
    </reaction>
    <physiologicalReaction direction="left-to-right" evidence="8">
        <dbReference type="Rhea" id="RHEA:19670"/>
    </physiologicalReaction>
</comment>
<dbReference type="SUPFAM" id="SSF50447">
    <property type="entry name" value="Translation proteins"/>
    <property type="match status" value="1"/>
</dbReference>
<dbReference type="SUPFAM" id="SSF52540">
    <property type="entry name" value="P-loop containing nucleoside triphosphate hydrolases"/>
    <property type="match status" value="1"/>
</dbReference>
<evidence type="ECO:0000256" key="7">
    <source>
        <dbReference type="ARBA" id="ARBA00023134"/>
    </source>
</evidence>
<evidence type="ECO:0000256" key="4">
    <source>
        <dbReference type="ARBA" id="ARBA00022741"/>
    </source>
</evidence>
<dbReference type="InterPro" id="IPR050100">
    <property type="entry name" value="TRAFAC_GTPase_members"/>
</dbReference>
<proteinExistence type="inferred from homology"/>